<reference evidence="7 8" key="2">
    <citation type="journal article" date="2016" name="ISME J.">
        <title>Heterogeneous composition of key metabolic gene clusters in a vent mussel symbiont population.</title>
        <authorList>
            <person name="Ikuta T."/>
            <person name="Takaki Y."/>
            <person name="Nagai Y."/>
            <person name="Shimamura S."/>
            <person name="Tsuda M."/>
            <person name="Kawagucci S."/>
            <person name="Aoki Y."/>
            <person name="Inoue K."/>
            <person name="Teruya M."/>
            <person name="Satou K."/>
            <person name="Teruya K."/>
            <person name="Shimoji M."/>
            <person name="Tamotsu H."/>
            <person name="Hirano T."/>
            <person name="Maruyama T."/>
            <person name="Yoshida T."/>
        </authorList>
    </citation>
    <scope>NUCLEOTIDE SEQUENCE [LARGE SCALE GENOMIC DNA]</scope>
    <source>
        <strain evidence="7 8">Myojin Knoll</strain>
    </source>
</reference>
<dbReference type="SUPFAM" id="SSF53300">
    <property type="entry name" value="vWA-like"/>
    <property type="match status" value="1"/>
</dbReference>
<evidence type="ECO:0000256" key="1">
    <source>
        <dbReference type="ARBA" id="ARBA00022475"/>
    </source>
</evidence>
<evidence type="ECO:0000256" key="2">
    <source>
        <dbReference type="ARBA" id="ARBA00022692"/>
    </source>
</evidence>
<dbReference type="PROSITE" id="PS50234">
    <property type="entry name" value="VWFA"/>
    <property type="match status" value="1"/>
</dbReference>
<dbReference type="InterPro" id="IPR036465">
    <property type="entry name" value="vWFA_dom_sf"/>
</dbReference>
<sequence>MFSFEYPYFLLLIALLIVCLSSCKEKKRAIYFPQNGLLKKITKSKQFFSNTLKFLILSLSIIALASPIKTQEIILDKTKGYEISLILDASGSMQQNNKFKTVKSIVKDFVAQRRNDKIALSIFADFAYTVIPLTYDKKSVIKVLGNINVGIAGRQRTALYEALFLSSKLFENSKSKERIAILLTDGRNNTDSVPFEVAIRRAKDNKIKVYTIGVGGRREYDEGILREIANTTGAKFFSANSAKDIKNIYTKINQLEKSKININKYNKKTYYFHYPLSLALVLLFIYFWQKNTWILRK</sequence>
<gene>
    <name evidence="7" type="ORF">BSEPE_0879</name>
</gene>
<dbReference type="InterPro" id="IPR050768">
    <property type="entry name" value="UPF0353/GerABKA_families"/>
</dbReference>
<evidence type="ECO:0000313" key="8">
    <source>
        <dbReference type="Proteomes" id="UP000067399"/>
    </source>
</evidence>
<dbReference type="OrthoDB" id="6206554at2"/>
<protein>
    <recommendedName>
        <fullName evidence="6">VWFA domain-containing protein</fullName>
    </recommendedName>
</protein>
<keyword evidence="8" id="KW-1185">Reference proteome</keyword>
<dbReference type="Pfam" id="PF00092">
    <property type="entry name" value="VWA"/>
    <property type="match status" value="1"/>
</dbReference>
<dbReference type="SMART" id="SM00327">
    <property type="entry name" value="VWA"/>
    <property type="match status" value="1"/>
</dbReference>
<keyword evidence="4 5" id="KW-0472">Membrane</keyword>
<dbReference type="RefSeq" id="WP_066044533.1">
    <property type="nucleotide sequence ID" value="NZ_AP013042.1"/>
</dbReference>
<evidence type="ECO:0000313" key="7">
    <source>
        <dbReference type="EMBL" id="BAS67870.1"/>
    </source>
</evidence>
<dbReference type="Gene3D" id="3.40.50.410">
    <property type="entry name" value="von Willebrand factor, type A domain"/>
    <property type="match status" value="1"/>
</dbReference>
<dbReference type="STRING" id="1303921.BSEPE_0879"/>
<keyword evidence="1" id="KW-1003">Cell membrane</keyword>
<evidence type="ECO:0000259" key="6">
    <source>
        <dbReference type="PROSITE" id="PS50234"/>
    </source>
</evidence>
<dbReference type="InterPro" id="IPR002035">
    <property type="entry name" value="VWF_A"/>
</dbReference>
<feature type="domain" description="VWFA" evidence="6">
    <location>
        <begin position="82"/>
        <end position="252"/>
    </location>
</feature>
<feature type="transmembrane region" description="Helical" evidence="5">
    <location>
        <begin position="6"/>
        <end position="23"/>
    </location>
</feature>
<evidence type="ECO:0000256" key="3">
    <source>
        <dbReference type="ARBA" id="ARBA00022989"/>
    </source>
</evidence>
<feature type="transmembrane region" description="Helical" evidence="5">
    <location>
        <begin position="270"/>
        <end position="288"/>
    </location>
</feature>
<dbReference type="EMBL" id="AP013042">
    <property type="protein sequence ID" value="BAS67870.1"/>
    <property type="molecule type" value="Genomic_DNA"/>
</dbReference>
<name>A0A0P0URU1_9GAMM</name>
<dbReference type="PANTHER" id="PTHR22550">
    <property type="entry name" value="SPORE GERMINATION PROTEIN"/>
    <property type="match status" value="1"/>
</dbReference>
<organism evidence="7 8">
    <name type="scientific">endosymbiont of Bathymodiolus septemdierum str. Myojin knoll</name>
    <dbReference type="NCBI Taxonomy" id="1303921"/>
    <lineage>
        <taxon>Bacteria</taxon>
        <taxon>Pseudomonadati</taxon>
        <taxon>Pseudomonadota</taxon>
        <taxon>Gammaproteobacteria</taxon>
        <taxon>sulfur-oxidizing symbionts</taxon>
    </lineage>
</organism>
<dbReference type="PANTHER" id="PTHR22550:SF5">
    <property type="entry name" value="LEUCINE ZIPPER PROTEIN 4"/>
    <property type="match status" value="1"/>
</dbReference>
<keyword evidence="3 5" id="KW-1133">Transmembrane helix</keyword>
<evidence type="ECO:0000256" key="4">
    <source>
        <dbReference type="ARBA" id="ARBA00023136"/>
    </source>
</evidence>
<reference evidence="7 8" key="1">
    <citation type="journal article" date="2000" name="Mar. Ecol. Prog. Ser.">
        <title>Phylogenetic characterization of endosymbionts in three hydrothermal vent mussels: influence on host distributions.</title>
        <authorList>
            <person name="Fujiwara Y."/>
            <person name="Takai K."/>
            <person name="Uematsu K."/>
            <person name="Tsuchida S."/>
            <person name="Hunt J.C."/>
            <person name="Hashimoto J."/>
        </authorList>
    </citation>
    <scope>NUCLEOTIDE SEQUENCE [LARGE SCALE GENOMIC DNA]</scope>
    <source>
        <strain evidence="7 8">Myojin Knoll</strain>
    </source>
</reference>
<dbReference type="KEGG" id="ebh:BSEPE_0879"/>
<dbReference type="AlphaFoldDB" id="A0A0P0URU1"/>
<evidence type="ECO:0000256" key="5">
    <source>
        <dbReference type="SAM" id="Phobius"/>
    </source>
</evidence>
<accession>A0A0P0URU1</accession>
<proteinExistence type="predicted"/>
<dbReference type="Proteomes" id="UP000067399">
    <property type="component" value="Chromosome"/>
</dbReference>
<keyword evidence="2 5" id="KW-0812">Transmembrane</keyword>